<name>A0ACB9EGY2_ARCLA</name>
<evidence type="ECO:0000313" key="1">
    <source>
        <dbReference type="EMBL" id="KAI3758092.1"/>
    </source>
</evidence>
<proteinExistence type="predicted"/>
<gene>
    <name evidence="1" type="ORF">L6452_05640</name>
</gene>
<organism evidence="1 2">
    <name type="scientific">Arctium lappa</name>
    <name type="common">Greater burdock</name>
    <name type="synonym">Lappa major</name>
    <dbReference type="NCBI Taxonomy" id="4217"/>
    <lineage>
        <taxon>Eukaryota</taxon>
        <taxon>Viridiplantae</taxon>
        <taxon>Streptophyta</taxon>
        <taxon>Embryophyta</taxon>
        <taxon>Tracheophyta</taxon>
        <taxon>Spermatophyta</taxon>
        <taxon>Magnoliopsida</taxon>
        <taxon>eudicotyledons</taxon>
        <taxon>Gunneridae</taxon>
        <taxon>Pentapetalae</taxon>
        <taxon>asterids</taxon>
        <taxon>campanulids</taxon>
        <taxon>Asterales</taxon>
        <taxon>Asteraceae</taxon>
        <taxon>Carduoideae</taxon>
        <taxon>Cardueae</taxon>
        <taxon>Arctiinae</taxon>
        <taxon>Arctium</taxon>
    </lineage>
</organism>
<sequence>MGGVPAILRVGEHKEHSELSQPPLELKSRTYQLQIIYNKELDAQRRYHHEYNFITKEVEASDQQEASSEDVDYDPKEPPITPTQPFLTQYSHNTPLWASRLERKLDQSTTKVGGMRASVENIEQQLADRGYGQGQLTVDGRHRARRHRQNDTSSSNQPGSSQ</sequence>
<accession>A0ACB9EGY2</accession>
<dbReference type="Proteomes" id="UP001055879">
    <property type="component" value="Linkage Group LG02"/>
</dbReference>
<reference evidence="2" key="1">
    <citation type="journal article" date="2022" name="Mol. Ecol. Resour.">
        <title>The genomes of chicory, endive, great burdock and yacon provide insights into Asteraceae palaeo-polyploidization history and plant inulin production.</title>
        <authorList>
            <person name="Fan W."/>
            <person name="Wang S."/>
            <person name="Wang H."/>
            <person name="Wang A."/>
            <person name="Jiang F."/>
            <person name="Liu H."/>
            <person name="Zhao H."/>
            <person name="Xu D."/>
            <person name="Zhang Y."/>
        </authorList>
    </citation>
    <scope>NUCLEOTIDE SEQUENCE [LARGE SCALE GENOMIC DNA]</scope>
    <source>
        <strain evidence="2">cv. Niubang</strain>
    </source>
</reference>
<reference evidence="1 2" key="2">
    <citation type="journal article" date="2022" name="Mol. Ecol. Resour.">
        <title>The genomes of chicory, endive, great burdock and yacon provide insights into Asteraceae paleo-polyploidization history and plant inulin production.</title>
        <authorList>
            <person name="Fan W."/>
            <person name="Wang S."/>
            <person name="Wang H."/>
            <person name="Wang A."/>
            <person name="Jiang F."/>
            <person name="Liu H."/>
            <person name="Zhao H."/>
            <person name="Xu D."/>
            <person name="Zhang Y."/>
        </authorList>
    </citation>
    <scope>NUCLEOTIDE SEQUENCE [LARGE SCALE GENOMIC DNA]</scope>
    <source>
        <strain evidence="2">cv. Niubang</strain>
    </source>
</reference>
<dbReference type="EMBL" id="CM042048">
    <property type="protein sequence ID" value="KAI3758092.1"/>
    <property type="molecule type" value="Genomic_DNA"/>
</dbReference>
<comment type="caution">
    <text evidence="1">The sequence shown here is derived from an EMBL/GenBank/DDBJ whole genome shotgun (WGS) entry which is preliminary data.</text>
</comment>
<evidence type="ECO:0000313" key="2">
    <source>
        <dbReference type="Proteomes" id="UP001055879"/>
    </source>
</evidence>
<protein>
    <submittedName>
        <fullName evidence="1">Uncharacterized protein</fullName>
    </submittedName>
</protein>
<keyword evidence="2" id="KW-1185">Reference proteome</keyword>